<dbReference type="EMBL" id="BEZZ01000183">
    <property type="protein sequence ID" value="GCC27919.1"/>
    <property type="molecule type" value="Genomic_DNA"/>
</dbReference>
<accession>A0A401SBY2</accession>
<protein>
    <submittedName>
        <fullName evidence="1">Uncharacterized protein</fullName>
    </submittedName>
</protein>
<organism evidence="1 2">
    <name type="scientific">Chiloscyllium punctatum</name>
    <name type="common">Brownbanded bambooshark</name>
    <name type="synonym">Hemiscyllium punctatum</name>
    <dbReference type="NCBI Taxonomy" id="137246"/>
    <lineage>
        <taxon>Eukaryota</taxon>
        <taxon>Metazoa</taxon>
        <taxon>Chordata</taxon>
        <taxon>Craniata</taxon>
        <taxon>Vertebrata</taxon>
        <taxon>Chondrichthyes</taxon>
        <taxon>Elasmobranchii</taxon>
        <taxon>Galeomorphii</taxon>
        <taxon>Galeoidea</taxon>
        <taxon>Orectolobiformes</taxon>
        <taxon>Hemiscylliidae</taxon>
        <taxon>Chiloscyllium</taxon>
    </lineage>
</organism>
<comment type="caution">
    <text evidence="1">The sequence shown here is derived from an EMBL/GenBank/DDBJ whole genome shotgun (WGS) entry which is preliminary data.</text>
</comment>
<sequence length="80" mass="8742">MSVRLSPRPERLPLKAKSGSVELTESAEMESAKRFIWSRVFSSDSPCSLTCTCPELGPLLCGCLSTRGHDSNSFGQKGHR</sequence>
<evidence type="ECO:0000313" key="2">
    <source>
        <dbReference type="Proteomes" id="UP000287033"/>
    </source>
</evidence>
<evidence type="ECO:0000313" key="1">
    <source>
        <dbReference type="EMBL" id="GCC27919.1"/>
    </source>
</evidence>
<gene>
    <name evidence="1" type="ORF">chiPu_0006345</name>
</gene>
<reference evidence="1 2" key="1">
    <citation type="journal article" date="2018" name="Nat. Ecol. Evol.">
        <title>Shark genomes provide insights into elasmobranch evolution and the origin of vertebrates.</title>
        <authorList>
            <person name="Hara Y"/>
            <person name="Yamaguchi K"/>
            <person name="Onimaru K"/>
            <person name="Kadota M"/>
            <person name="Koyanagi M"/>
            <person name="Keeley SD"/>
            <person name="Tatsumi K"/>
            <person name="Tanaka K"/>
            <person name="Motone F"/>
            <person name="Kageyama Y"/>
            <person name="Nozu R"/>
            <person name="Adachi N"/>
            <person name="Nishimura O"/>
            <person name="Nakagawa R"/>
            <person name="Tanegashima C"/>
            <person name="Kiyatake I"/>
            <person name="Matsumoto R"/>
            <person name="Murakumo K"/>
            <person name="Nishida K"/>
            <person name="Terakita A"/>
            <person name="Kuratani S"/>
            <person name="Sato K"/>
            <person name="Hyodo S Kuraku.S."/>
        </authorList>
    </citation>
    <scope>NUCLEOTIDE SEQUENCE [LARGE SCALE GENOMIC DNA]</scope>
</reference>
<dbReference type="Proteomes" id="UP000287033">
    <property type="component" value="Unassembled WGS sequence"/>
</dbReference>
<keyword evidence="2" id="KW-1185">Reference proteome</keyword>
<dbReference type="AlphaFoldDB" id="A0A401SBY2"/>
<name>A0A401SBY2_CHIPU</name>
<proteinExistence type="predicted"/>